<name>A0A916X4H2_9SPHN</name>
<evidence type="ECO:0000256" key="1">
    <source>
        <dbReference type="SAM" id="MobiDB-lite"/>
    </source>
</evidence>
<dbReference type="Pfam" id="PF03237">
    <property type="entry name" value="Terminase_6N"/>
    <property type="match status" value="1"/>
</dbReference>
<reference evidence="2" key="1">
    <citation type="journal article" date="2014" name="Int. J. Syst. Evol. Microbiol.">
        <title>Complete genome sequence of Corynebacterium casei LMG S-19264T (=DSM 44701T), isolated from a smear-ripened cheese.</title>
        <authorList>
            <consortium name="US DOE Joint Genome Institute (JGI-PGF)"/>
            <person name="Walter F."/>
            <person name="Albersmeier A."/>
            <person name="Kalinowski J."/>
            <person name="Ruckert C."/>
        </authorList>
    </citation>
    <scope>NUCLEOTIDE SEQUENCE</scope>
    <source>
        <strain evidence="2">CGMCC 1.15095</strain>
    </source>
</reference>
<feature type="region of interest" description="Disordered" evidence="1">
    <location>
        <begin position="144"/>
        <end position="209"/>
    </location>
</feature>
<reference evidence="2" key="2">
    <citation type="submission" date="2020-09" db="EMBL/GenBank/DDBJ databases">
        <authorList>
            <person name="Sun Q."/>
            <person name="Zhou Y."/>
        </authorList>
    </citation>
    <scope>NUCLEOTIDE SEQUENCE</scope>
    <source>
        <strain evidence="2">CGMCC 1.15095</strain>
    </source>
</reference>
<sequence length="209" mass="23528">MHEPELDPLHWLDGAGDEELERFVRTLAPSEQREWRWTWPIWARPSQIAPSGDWRIWLIVAGRGFGKTRSGAEWVNMVAEENPEARIALVAANLAEARSVMVEGESGLLSIGAPWRRPAFEPSLRRLTWPNGAQALLYSAGEADSLRGPQHSHARRTGAEGSLRQRSPGARRCAAALHYRRRKRRPSRRAGRRGDLAGGNRSCRRMGRT</sequence>
<keyword evidence="3" id="KW-1185">Reference proteome</keyword>
<accession>A0A916X4H2</accession>
<dbReference type="AlphaFoldDB" id="A0A916X4H2"/>
<protein>
    <recommendedName>
        <fullName evidence="4">ATP-binding protein</fullName>
    </recommendedName>
</protein>
<evidence type="ECO:0000313" key="2">
    <source>
        <dbReference type="EMBL" id="GGB88661.1"/>
    </source>
</evidence>
<gene>
    <name evidence="2" type="ORF">GCM10011494_03690</name>
</gene>
<evidence type="ECO:0008006" key="4">
    <source>
        <dbReference type="Google" id="ProtNLM"/>
    </source>
</evidence>
<organism evidence="2 3">
    <name type="scientific">Novosphingobium endophyticum</name>
    <dbReference type="NCBI Taxonomy" id="1955250"/>
    <lineage>
        <taxon>Bacteria</taxon>
        <taxon>Pseudomonadati</taxon>
        <taxon>Pseudomonadota</taxon>
        <taxon>Alphaproteobacteria</taxon>
        <taxon>Sphingomonadales</taxon>
        <taxon>Sphingomonadaceae</taxon>
        <taxon>Novosphingobium</taxon>
    </lineage>
</organism>
<proteinExistence type="predicted"/>
<dbReference type="EMBL" id="BMHK01000002">
    <property type="protein sequence ID" value="GGB88661.1"/>
    <property type="molecule type" value="Genomic_DNA"/>
</dbReference>
<evidence type="ECO:0000313" key="3">
    <source>
        <dbReference type="Proteomes" id="UP000608154"/>
    </source>
</evidence>
<comment type="caution">
    <text evidence="2">The sequence shown here is derived from an EMBL/GenBank/DDBJ whole genome shotgun (WGS) entry which is preliminary data.</text>
</comment>
<dbReference type="Proteomes" id="UP000608154">
    <property type="component" value="Unassembled WGS sequence"/>
</dbReference>
<feature type="compositionally biased region" description="Basic residues" evidence="1">
    <location>
        <begin position="178"/>
        <end position="191"/>
    </location>
</feature>